<dbReference type="RefSeq" id="WP_087937373.1">
    <property type="nucleotide sequence ID" value="NZ_CP059300.1"/>
</dbReference>
<dbReference type="PROSITE" id="PS50994">
    <property type="entry name" value="INTEGRASE"/>
    <property type="match status" value="1"/>
</dbReference>
<reference evidence="2 3" key="1">
    <citation type="journal article" date="2017" name="Ann. Clin. Microbiol. Antimicrob.">
        <title>New eight genes identified at the clinical multidrug-resistant Acinetobacter baumannii DMS06669 strain in a Vietnam hospital.</title>
        <authorList>
            <person name="Si-Tuan N."/>
            <person name="Ngoc H.M."/>
            <person name="Hang P.T.T."/>
            <person name="Nguyen C."/>
            <person name="Van P.H."/>
            <person name="Huong N.T."/>
        </authorList>
    </citation>
    <scope>NUCLEOTIDE SEQUENCE [LARGE SCALE GENOMIC DNA]</scope>
    <source>
        <strain evidence="2 3">DMS06669</strain>
    </source>
</reference>
<feature type="domain" description="Integrase catalytic" evidence="1">
    <location>
        <begin position="244"/>
        <end position="426"/>
    </location>
</feature>
<dbReference type="SUPFAM" id="SSF53098">
    <property type="entry name" value="Ribonuclease H-like"/>
    <property type="match status" value="1"/>
</dbReference>
<evidence type="ECO:0000313" key="2">
    <source>
        <dbReference type="EMBL" id="MYM77123.1"/>
    </source>
</evidence>
<dbReference type="InterPro" id="IPR036397">
    <property type="entry name" value="RNaseH_sf"/>
</dbReference>
<evidence type="ECO:0000313" key="3">
    <source>
        <dbReference type="Proteomes" id="UP000480763"/>
    </source>
</evidence>
<organism evidence="2 3">
    <name type="scientific">Acinetobacter baumannii</name>
    <dbReference type="NCBI Taxonomy" id="470"/>
    <lineage>
        <taxon>Bacteria</taxon>
        <taxon>Pseudomonadati</taxon>
        <taxon>Pseudomonadota</taxon>
        <taxon>Gammaproteobacteria</taxon>
        <taxon>Moraxellales</taxon>
        <taxon>Moraxellaceae</taxon>
        <taxon>Acinetobacter</taxon>
        <taxon>Acinetobacter calcoaceticus/baumannii complex</taxon>
    </lineage>
</organism>
<accession>A0A505MIU6</accession>
<protein>
    <submittedName>
        <fullName evidence="2">DDE-type integrase/transposase/recombinase</fullName>
    </submittedName>
</protein>
<name>A0A505MIU6_ACIBA</name>
<dbReference type="InterPro" id="IPR001584">
    <property type="entry name" value="Integrase_cat-core"/>
</dbReference>
<dbReference type="InterPro" id="IPR012337">
    <property type="entry name" value="RNaseH-like_sf"/>
</dbReference>
<proteinExistence type="predicted"/>
<sequence length="620" mass="72276">MKDLFITPHFGMKFIYKNSEYEIVSLYLDRIGISSVIGGKRKDWSRDFFDEIIKDNLLTVTFSKTETLKSSKEYEVLNKKYRYVKQALENTHSPHSQANLNNTIAIISQKINDPSPPTTRTLSNWIRTYISSNFDIRSLTDQRKGNLSSRKPLIINQALGVALEKMLKGSFMDSAEDINREMIQYLNDNQLPYTEEELYSLRQIQRLKKLHFDQYSKDKAKNSARFAQNNSKATGQKINSEGFLNLVEIDSHQLDLIILDDETLEIKCRPWITVAIDIFTRIILGFYISESPPNSFTTLQAMKNMVTTFGVPDVVIPDNGSEFINNSVFALARELQITLEPSQVKTPDNKPYVERFFRTLAHNFIQKIDGTTFSNRFRVEEYESKKYASLTLSQIKECISSWIDIYHKSLHSGINRVPIAKYHEAVKSYRPIVIDEEYADFICRIPYFRMISNGQVVYENLFYYSHALRALENKNLRNSTIYVNESDLSKVYVKTAENNEIIEAISTDPQYTFELTLDHHIETQKIKKRIKEQDLKNYPFSENVLARITLNKLIMSYKKQNKINRKKFIDLNDPLEFLEPPQSNPLKNKLVNKQTITEKIEFGEFDEFSYESLNGDSYEY</sequence>
<dbReference type="Gene3D" id="3.30.420.10">
    <property type="entry name" value="Ribonuclease H-like superfamily/Ribonuclease H"/>
    <property type="match status" value="1"/>
</dbReference>
<dbReference type="GO" id="GO:0003676">
    <property type="term" value="F:nucleic acid binding"/>
    <property type="evidence" value="ECO:0007669"/>
    <property type="project" value="InterPro"/>
</dbReference>
<dbReference type="Proteomes" id="UP000480763">
    <property type="component" value="Unassembled WGS sequence"/>
</dbReference>
<gene>
    <name evidence="2" type="ORF">GSE42_04155</name>
</gene>
<dbReference type="AlphaFoldDB" id="A0A505MIU6"/>
<evidence type="ECO:0000259" key="1">
    <source>
        <dbReference type="PROSITE" id="PS50994"/>
    </source>
</evidence>
<dbReference type="EMBL" id="WWCH01000001">
    <property type="protein sequence ID" value="MYM77123.1"/>
    <property type="molecule type" value="Genomic_DNA"/>
</dbReference>
<dbReference type="GO" id="GO:0015074">
    <property type="term" value="P:DNA integration"/>
    <property type="evidence" value="ECO:0007669"/>
    <property type="project" value="InterPro"/>
</dbReference>
<comment type="caution">
    <text evidence="2">The sequence shown here is derived from an EMBL/GenBank/DDBJ whole genome shotgun (WGS) entry which is preliminary data.</text>
</comment>